<keyword evidence="2 8" id="KW-0732">Signal</keyword>
<dbReference type="Proteomes" id="UP001556040">
    <property type="component" value="Unassembled WGS sequence"/>
</dbReference>
<sequence length="376" mass="41159">MKRTRLRSLIASVLALFLVVGSGSLANTTHANGVTDWNMDAAILIEASTGKVLYEDNPDALLGIASMTKMMTEYLLLEAIAEGSVSWDDKYTVTNKTYEISQDLTLSNVPLQNGEAYSIHELYEAMVIKSANAAAIAIAETIAGSEANFVMMMNEKAEELGLEDFNFVNSSGLNNEDMHGYHPEGTGLFDDSEMSARATAKLAQHLLIDFPEVLDTASIPNKVFREGTDAIYMTNTNFMLSSLEFEYEGADGLKTGMTDFAGYTFTGTAIRNDMRLISVVLNVTDDDGLGSANARFGATTDLLNFGFNNFTLEDIIPENVTIEDQEMVAVDEEKEETLVTTESEEKENGFVLSMRTVGGFFGKLYETTVSTVKGWF</sequence>
<protein>
    <submittedName>
        <fullName evidence="10">D-alanyl-D-alanine carboxypeptidase family protein</fullName>
        <ecNumber evidence="10">3.4.-.-</ecNumber>
    </submittedName>
</protein>
<dbReference type="InterPro" id="IPR012338">
    <property type="entry name" value="Beta-lactam/transpept-like"/>
</dbReference>
<evidence type="ECO:0000313" key="11">
    <source>
        <dbReference type="Proteomes" id="UP001556040"/>
    </source>
</evidence>
<dbReference type="SUPFAM" id="SSF56601">
    <property type="entry name" value="beta-lactamase/transpeptidase-like"/>
    <property type="match status" value="1"/>
</dbReference>
<evidence type="ECO:0000256" key="5">
    <source>
        <dbReference type="ARBA" id="ARBA00022984"/>
    </source>
</evidence>
<feature type="domain" description="Peptidase S11 D-alanyl-D-alanine carboxypeptidase A N-terminal" evidence="9">
    <location>
        <begin position="36"/>
        <end position="283"/>
    </location>
</feature>
<proteinExistence type="inferred from homology"/>
<comment type="caution">
    <text evidence="10">The sequence shown here is derived from an EMBL/GenBank/DDBJ whole genome shotgun (WGS) entry which is preliminary data.</text>
</comment>
<dbReference type="InterPro" id="IPR001967">
    <property type="entry name" value="Peptidase_S11_N"/>
</dbReference>
<keyword evidence="11" id="KW-1185">Reference proteome</keyword>
<evidence type="ECO:0000256" key="7">
    <source>
        <dbReference type="RuleBase" id="RU004016"/>
    </source>
</evidence>
<evidence type="ECO:0000256" key="2">
    <source>
        <dbReference type="ARBA" id="ARBA00022729"/>
    </source>
</evidence>
<organism evidence="10 11">
    <name type="scientific">Jeotgalibacillus marinus</name>
    <dbReference type="NCBI Taxonomy" id="86667"/>
    <lineage>
        <taxon>Bacteria</taxon>
        <taxon>Bacillati</taxon>
        <taxon>Bacillota</taxon>
        <taxon>Bacilli</taxon>
        <taxon>Bacillales</taxon>
        <taxon>Caryophanaceae</taxon>
        <taxon>Jeotgalibacillus</taxon>
    </lineage>
</organism>
<dbReference type="RefSeq" id="WP_367780770.1">
    <property type="nucleotide sequence ID" value="NZ_JBFMIA010000030.1"/>
</dbReference>
<comment type="similarity">
    <text evidence="1 7">Belongs to the peptidase S11 family.</text>
</comment>
<keyword evidence="10" id="KW-0645">Protease</keyword>
<feature type="chain" id="PRO_5046908361" evidence="8">
    <location>
        <begin position="27"/>
        <end position="376"/>
    </location>
</feature>
<accession>A0ABV3Q7G8</accession>
<evidence type="ECO:0000256" key="8">
    <source>
        <dbReference type="SAM" id="SignalP"/>
    </source>
</evidence>
<keyword evidence="6" id="KW-0961">Cell wall biogenesis/degradation</keyword>
<dbReference type="PANTHER" id="PTHR21581:SF11">
    <property type="entry name" value="D-ALANYL-D-ALANINE CARBOXYPEPTIDASE DACA"/>
    <property type="match status" value="1"/>
</dbReference>
<dbReference type="EMBL" id="JBFMIA010000030">
    <property type="protein sequence ID" value="MEW9503282.1"/>
    <property type="molecule type" value="Genomic_DNA"/>
</dbReference>
<feature type="signal peptide" evidence="8">
    <location>
        <begin position="1"/>
        <end position="26"/>
    </location>
</feature>
<gene>
    <name evidence="10" type="ORF">AB1471_16005</name>
</gene>
<dbReference type="EC" id="3.4.-.-" evidence="10"/>
<evidence type="ECO:0000256" key="1">
    <source>
        <dbReference type="ARBA" id="ARBA00007164"/>
    </source>
</evidence>
<evidence type="ECO:0000256" key="6">
    <source>
        <dbReference type="ARBA" id="ARBA00023316"/>
    </source>
</evidence>
<dbReference type="GO" id="GO:0004180">
    <property type="term" value="F:carboxypeptidase activity"/>
    <property type="evidence" value="ECO:0007669"/>
    <property type="project" value="UniProtKB-KW"/>
</dbReference>
<evidence type="ECO:0000259" key="9">
    <source>
        <dbReference type="Pfam" id="PF00768"/>
    </source>
</evidence>
<dbReference type="Pfam" id="PF00768">
    <property type="entry name" value="Peptidase_S11"/>
    <property type="match status" value="1"/>
</dbReference>
<dbReference type="InterPro" id="IPR018044">
    <property type="entry name" value="Peptidase_S11"/>
</dbReference>
<keyword evidence="3 10" id="KW-0378">Hydrolase</keyword>
<name>A0ABV3Q7G8_9BACL</name>
<keyword evidence="4" id="KW-0133">Cell shape</keyword>
<keyword evidence="5" id="KW-0573">Peptidoglycan synthesis</keyword>
<keyword evidence="10" id="KW-0121">Carboxypeptidase</keyword>
<dbReference type="PRINTS" id="PR00725">
    <property type="entry name" value="DADACBPTASE1"/>
</dbReference>
<evidence type="ECO:0000313" key="10">
    <source>
        <dbReference type="EMBL" id="MEW9503282.1"/>
    </source>
</evidence>
<evidence type="ECO:0000256" key="4">
    <source>
        <dbReference type="ARBA" id="ARBA00022960"/>
    </source>
</evidence>
<reference evidence="10 11" key="1">
    <citation type="journal article" date="1979" name="Int. J. Syst. Evol. Microbiol.">
        <title>Bacillus globisporus subsp. marinus subsp. nov.</title>
        <authorList>
            <person name="Liu H."/>
        </authorList>
    </citation>
    <scope>NUCLEOTIDE SEQUENCE [LARGE SCALE GENOMIC DNA]</scope>
    <source>
        <strain evidence="10 11">DSM 1297</strain>
    </source>
</reference>
<dbReference type="PANTHER" id="PTHR21581">
    <property type="entry name" value="D-ALANYL-D-ALANINE CARBOXYPEPTIDASE"/>
    <property type="match status" value="1"/>
</dbReference>
<dbReference type="Gene3D" id="3.40.710.10">
    <property type="entry name" value="DD-peptidase/beta-lactamase superfamily"/>
    <property type="match status" value="1"/>
</dbReference>
<evidence type="ECO:0000256" key="3">
    <source>
        <dbReference type="ARBA" id="ARBA00022801"/>
    </source>
</evidence>